<protein>
    <recommendedName>
        <fullName evidence="3">ABC1 atypical kinase-like domain-containing protein</fullName>
    </recommendedName>
</protein>
<evidence type="ECO:0000313" key="4">
    <source>
        <dbReference type="EMBL" id="EGZ07137.1"/>
    </source>
</evidence>
<dbReference type="PANTHER" id="PTHR43173">
    <property type="entry name" value="ABC1 FAMILY PROTEIN"/>
    <property type="match status" value="1"/>
</dbReference>
<dbReference type="PANTHER" id="PTHR43173:SF28">
    <property type="entry name" value="AARF DOMAIN CONTAINING KINASE 5"/>
    <property type="match status" value="1"/>
</dbReference>
<proteinExistence type="inferred from homology"/>
<dbReference type="InterPro" id="IPR004147">
    <property type="entry name" value="ABC1_dom"/>
</dbReference>
<dbReference type="InParanoid" id="G5ACR3"/>
<evidence type="ECO:0000259" key="3">
    <source>
        <dbReference type="Pfam" id="PF03109"/>
    </source>
</evidence>
<dbReference type="RefSeq" id="XP_009537901.1">
    <property type="nucleotide sequence ID" value="XM_009539606.1"/>
</dbReference>
<dbReference type="SMR" id="G5ACR3"/>
<dbReference type="EMBL" id="JH159163">
    <property type="protein sequence ID" value="EGZ07137.1"/>
    <property type="molecule type" value="Genomic_DNA"/>
</dbReference>
<dbReference type="GeneID" id="20661531"/>
<dbReference type="CDD" id="cd13969">
    <property type="entry name" value="ADCK1-like"/>
    <property type="match status" value="1"/>
</dbReference>
<name>G5ACR3_PHYSP</name>
<dbReference type="OMA" id="KVQYPWI"/>
<dbReference type="AlphaFoldDB" id="G5ACR3"/>
<dbReference type="Gene3D" id="1.10.510.10">
    <property type="entry name" value="Transferase(Phosphotransferase) domain 1"/>
    <property type="match status" value="1"/>
</dbReference>
<dbReference type="Proteomes" id="UP000002640">
    <property type="component" value="Unassembled WGS sequence"/>
</dbReference>
<reference evidence="4 5" key="1">
    <citation type="journal article" date="2006" name="Science">
        <title>Phytophthora genome sequences uncover evolutionary origins and mechanisms of pathogenesis.</title>
        <authorList>
            <person name="Tyler B.M."/>
            <person name="Tripathy S."/>
            <person name="Zhang X."/>
            <person name="Dehal P."/>
            <person name="Jiang R.H."/>
            <person name="Aerts A."/>
            <person name="Arredondo F.D."/>
            <person name="Baxter L."/>
            <person name="Bensasson D."/>
            <person name="Beynon J.L."/>
            <person name="Chapman J."/>
            <person name="Damasceno C.M."/>
            <person name="Dorrance A.E."/>
            <person name="Dou D."/>
            <person name="Dickerman A.W."/>
            <person name="Dubchak I.L."/>
            <person name="Garbelotto M."/>
            <person name="Gijzen M."/>
            <person name="Gordon S.G."/>
            <person name="Govers F."/>
            <person name="Grunwald N.J."/>
            <person name="Huang W."/>
            <person name="Ivors K.L."/>
            <person name="Jones R.W."/>
            <person name="Kamoun S."/>
            <person name="Krampis K."/>
            <person name="Lamour K.H."/>
            <person name="Lee M.K."/>
            <person name="McDonald W.H."/>
            <person name="Medina M."/>
            <person name="Meijer H.J."/>
            <person name="Nordberg E.K."/>
            <person name="Maclean D.J."/>
            <person name="Ospina-Giraldo M.D."/>
            <person name="Morris P.F."/>
            <person name="Phuntumart V."/>
            <person name="Putnam N.H."/>
            <person name="Rash S."/>
            <person name="Rose J.K."/>
            <person name="Sakihama Y."/>
            <person name="Salamov A.A."/>
            <person name="Savidor A."/>
            <person name="Scheuring C.F."/>
            <person name="Smith B.M."/>
            <person name="Sobral B.W."/>
            <person name="Terry A."/>
            <person name="Torto-Alalibo T.A."/>
            <person name="Win J."/>
            <person name="Xu Z."/>
            <person name="Zhang H."/>
            <person name="Grigoriev I.V."/>
            <person name="Rokhsar D.S."/>
            <person name="Boore J.L."/>
        </authorList>
    </citation>
    <scope>NUCLEOTIDE SEQUENCE [LARGE SCALE GENOMIC DNA]</scope>
    <source>
        <strain evidence="4 5">P6497</strain>
    </source>
</reference>
<feature type="domain" description="ABC1 atypical kinase-like" evidence="3">
    <location>
        <begin position="241"/>
        <end position="486"/>
    </location>
</feature>
<accession>G5ACR3</accession>
<dbReference type="InterPro" id="IPR011009">
    <property type="entry name" value="Kinase-like_dom_sf"/>
</dbReference>
<evidence type="ECO:0000256" key="2">
    <source>
        <dbReference type="SAM" id="SignalP"/>
    </source>
</evidence>
<dbReference type="Pfam" id="PF03109">
    <property type="entry name" value="ABC1"/>
    <property type="match status" value="1"/>
</dbReference>
<gene>
    <name evidence="4" type="ORF">PHYSODRAFT_530818</name>
</gene>
<evidence type="ECO:0000256" key="1">
    <source>
        <dbReference type="ARBA" id="ARBA00009670"/>
    </source>
</evidence>
<organism evidence="4 5">
    <name type="scientific">Phytophthora sojae (strain P6497)</name>
    <name type="common">Soybean stem and root rot agent</name>
    <name type="synonym">Phytophthora megasperma f. sp. glycines</name>
    <dbReference type="NCBI Taxonomy" id="1094619"/>
    <lineage>
        <taxon>Eukaryota</taxon>
        <taxon>Sar</taxon>
        <taxon>Stramenopiles</taxon>
        <taxon>Oomycota</taxon>
        <taxon>Peronosporomycetes</taxon>
        <taxon>Peronosporales</taxon>
        <taxon>Peronosporaceae</taxon>
        <taxon>Phytophthora</taxon>
    </lineage>
</organism>
<dbReference type="STRING" id="1094619.G5ACR3"/>
<keyword evidence="2" id="KW-0732">Signal</keyword>
<comment type="similarity">
    <text evidence="1">Belongs to the protein kinase superfamily. ADCK protein kinase family.</text>
</comment>
<keyword evidence="5" id="KW-1185">Reference proteome</keyword>
<dbReference type="InterPro" id="IPR045307">
    <property type="entry name" value="ADCK1_dom"/>
</dbReference>
<dbReference type="KEGG" id="psoj:PHYSODRAFT_530818"/>
<feature type="chain" id="PRO_5003473249" description="ABC1 atypical kinase-like domain-containing protein" evidence="2">
    <location>
        <begin position="19"/>
        <end position="647"/>
    </location>
</feature>
<feature type="signal peptide" evidence="2">
    <location>
        <begin position="1"/>
        <end position="18"/>
    </location>
</feature>
<sequence length="647" mass="73612">MRFSLALLLLVAPALVNATLSPCHANVKGKCPKLHNCKVTKVSTAIQAAECSHNTRTHNKQTYAVFKQDHQYDGNHGYPYGDCYAYTCKINSKMVANKDCWTFLWDTNVKVNGTKPGVGTGCIKDPNTSECGCEDSKTGKPLALLSGGAYAADEANAKIFSRSMRVFVTGGQVVWDYRRHFKGTERDDPDYRLKLQGLNQRIAQRLLHLCFQNGGIYTKFGQQLATFNHGLPKEYTETLAQLQDQAKSVSFDRAMQTIEAEMGRPWQEVFKEFDQTPIASASLAQVHHAVDHQGRELAVKVQYPHLEAQMQADIRVIKWAFQLTEYYFPDVQIQWLYPEFKRALLSELDFENEKNNSRRIAACLKHNSTVHVPVVYDELSTKRMMSMEFTAAPKISQIDAIKDLGLDPPQVARALCEVFSEMVFCHGFVHCDPHAGNIFVRRNPDPRAKRNEQLVLLDHGLYRELDGEFRKTYCDLWRAMLMRDSALLEDCGKRLNVGELAKYLPLLFTYRTINHRGRLDASMSESERNALSEDLKSMRFSNVTDFLEQLPRDMLFVFRMNNMIRALNKELGGTTRERFSIMGDYAVSGHSSFYSSSSEAGLARIWGTLGYWWEHMNLVLRLRVLDYVMAAIQYAKGGPPAKIKRVG</sequence>
<dbReference type="InterPro" id="IPR051130">
    <property type="entry name" value="Mito_struct-func_regulator"/>
</dbReference>
<evidence type="ECO:0000313" key="5">
    <source>
        <dbReference type="Proteomes" id="UP000002640"/>
    </source>
</evidence>
<dbReference type="SUPFAM" id="SSF56112">
    <property type="entry name" value="Protein kinase-like (PK-like)"/>
    <property type="match status" value="1"/>
</dbReference>